<dbReference type="EMBL" id="BSXS01016624">
    <property type="protein sequence ID" value="GMF08032.1"/>
    <property type="molecule type" value="Genomic_DNA"/>
</dbReference>
<dbReference type="Proteomes" id="UP001165064">
    <property type="component" value="Unassembled WGS sequence"/>
</dbReference>
<accession>A0ACB5UCU8</accession>
<comment type="caution">
    <text evidence="1">The sequence shown here is derived from an EMBL/GenBank/DDBJ whole genome shotgun (WGS) entry which is preliminary data.</text>
</comment>
<gene>
    <name evidence="1" type="ORF">Amon02_001313200</name>
</gene>
<evidence type="ECO:0000313" key="1">
    <source>
        <dbReference type="EMBL" id="GMF08032.1"/>
    </source>
</evidence>
<keyword evidence="2" id="KW-1185">Reference proteome</keyword>
<reference evidence="1" key="1">
    <citation type="submission" date="2023-04" db="EMBL/GenBank/DDBJ databases">
        <title>Ambrosiozyma monospora NBRC 10751.</title>
        <authorList>
            <person name="Ichikawa N."/>
            <person name="Sato H."/>
            <person name="Tonouchi N."/>
        </authorList>
    </citation>
    <scope>NUCLEOTIDE SEQUENCE</scope>
    <source>
        <strain evidence="1">NBRC 10751</strain>
    </source>
</reference>
<protein>
    <submittedName>
        <fullName evidence="1">Unnamed protein product</fullName>
    </submittedName>
</protein>
<sequence>MKSSHLKWDGNRPTFPASYWCKPLNIPKFRKFSRFIFDSAFKILKANVNMIKFNKAQHQIPQVNIIKVILPQYYCQIDQSYLSQYTVTK</sequence>
<proteinExistence type="predicted"/>
<name>A0ACB5UCU8_AMBMO</name>
<organism evidence="1 2">
    <name type="scientific">Ambrosiozyma monospora</name>
    <name type="common">Yeast</name>
    <name type="synonym">Endomycopsis monosporus</name>
    <dbReference type="NCBI Taxonomy" id="43982"/>
    <lineage>
        <taxon>Eukaryota</taxon>
        <taxon>Fungi</taxon>
        <taxon>Dikarya</taxon>
        <taxon>Ascomycota</taxon>
        <taxon>Saccharomycotina</taxon>
        <taxon>Pichiomycetes</taxon>
        <taxon>Pichiales</taxon>
        <taxon>Pichiaceae</taxon>
        <taxon>Ambrosiozyma</taxon>
    </lineage>
</organism>
<evidence type="ECO:0000313" key="2">
    <source>
        <dbReference type="Proteomes" id="UP001165064"/>
    </source>
</evidence>